<dbReference type="AlphaFoldDB" id="A0A643JPV8"/>
<evidence type="ECO:0000313" key="2">
    <source>
        <dbReference type="EMBL" id="KAB1139826.1"/>
    </source>
</evidence>
<feature type="transmembrane region" description="Helical" evidence="1">
    <location>
        <begin position="154"/>
        <end position="172"/>
    </location>
</feature>
<protein>
    <submittedName>
        <fullName evidence="2">ABC transporter permease</fullName>
    </submittedName>
</protein>
<evidence type="ECO:0000313" key="3">
    <source>
        <dbReference type="Proteomes" id="UP000442707"/>
    </source>
</evidence>
<feature type="transmembrane region" description="Helical" evidence="1">
    <location>
        <begin position="73"/>
        <end position="92"/>
    </location>
</feature>
<keyword evidence="1" id="KW-0812">Transmembrane</keyword>
<feature type="transmembrane region" description="Helical" evidence="1">
    <location>
        <begin position="257"/>
        <end position="278"/>
    </location>
</feature>
<feature type="transmembrane region" description="Helical" evidence="1">
    <location>
        <begin position="179"/>
        <end position="200"/>
    </location>
</feature>
<comment type="caution">
    <text evidence="2">The sequence shown here is derived from an EMBL/GenBank/DDBJ whole genome shotgun (WGS) entry which is preliminary data.</text>
</comment>
<organism evidence="2 3">
    <name type="scientific">Streptomyces luteolifulvus</name>
    <dbReference type="NCBI Taxonomy" id="2615112"/>
    <lineage>
        <taxon>Bacteria</taxon>
        <taxon>Bacillati</taxon>
        <taxon>Actinomycetota</taxon>
        <taxon>Actinomycetes</taxon>
        <taxon>Kitasatosporales</taxon>
        <taxon>Streptomycetaceae</taxon>
        <taxon>Streptomyces</taxon>
    </lineage>
</organism>
<reference evidence="2 3" key="1">
    <citation type="submission" date="2019-09" db="EMBL/GenBank/DDBJ databases">
        <title>Screening of Novel Bioactive Compounds from Soil-Associated.</title>
        <authorList>
            <person name="Zhao S."/>
        </authorList>
    </citation>
    <scope>NUCLEOTIDE SEQUENCE [LARGE SCALE GENOMIC DNA]</scope>
    <source>
        <strain evidence="2 3">HIT-DPA4</strain>
    </source>
</reference>
<sequence length="506" mass="53080">MTAIMEAAPPVTSAQPRQSWAAVVALAGFEGRRLLLRVPVLLALAVYAFWIVWHTRDSFDGFPALQDADRSTQGAPLLVALAVMVCVNQSVLRSRRRDTERHFAVLVLQPGRRTAAHVLSVLPATAVVAACVAVQFTWEALKPGAIGTGSPGELLVGPLSVLLFGAIGVLVARLAPSAVAVPLMVVFFLFLFVFGASPALSDDWTRWLYPVVGESSANILPSDLLGRPAAWHALYLAGLALSVALLAVLIGGARKGVAGTALAGALALTVVGGVGQAAGLSDETAAARVRASVTPEKEQTCVERGRSTYCAFPEWTPRVATWAGVVDHVQSLSGGTAKGQQLLVRQRIEARYGLDSDAAVFPLSTPHQVTVGTAWGGNRVPEFSVGVASVLIAGNEKAVGEMCDGRMVTVMWTALAWESDPVAALRRVRLDDSVTGSATVLAPTESLSMTAGQTEVVRQLLEQPRDAVAAKVKARWAELTDPKVTTGRAAQLLGVAVPKGADKCDG</sequence>
<dbReference type="EMBL" id="VZRB01000052">
    <property type="protein sequence ID" value="KAB1139826.1"/>
    <property type="molecule type" value="Genomic_DNA"/>
</dbReference>
<feature type="transmembrane region" description="Helical" evidence="1">
    <location>
        <begin position="34"/>
        <end position="53"/>
    </location>
</feature>
<keyword evidence="1" id="KW-1133">Transmembrane helix</keyword>
<keyword evidence="1" id="KW-0472">Membrane</keyword>
<evidence type="ECO:0000256" key="1">
    <source>
        <dbReference type="SAM" id="Phobius"/>
    </source>
</evidence>
<feature type="transmembrane region" description="Helical" evidence="1">
    <location>
        <begin position="229"/>
        <end position="250"/>
    </location>
</feature>
<dbReference type="Proteomes" id="UP000442707">
    <property type="component" value="Unassembled WGS sequence"/>
</dbReference>
<proteinExistence type="predicted"/>
<gene>
    <name evidence="2" type="ORF">F7R91_38500</name>
</gene>
<name>A0A643JPV8_9ACTN</name>
<dbReference type="RefSeq" id="WP_150958075.1">
    <property type="nucleotide sequence ID" value="NZ_VZRB01000052.1"/>
</dbReference>
<keyword evidence="3" id="KW-1185">Reference proteome</keyword>
<feature type="transmembrane region" description="Helical" evidence="1">
    <location>
        <begin position="118"/>
        <end position="138"/>
    </location>
</feature>
<accession>A0A643JPV8</accession>